<feature type="transmembrane region" description="Helical" evidence="2">
    <location>
        <begin position="237"/>
        <end position="263"/>
    </location>
</feature>
<keyword evidence="2" id="KW-1133">Transmembrane helix</keyword>
<evidence type="ECO:0000256" key="1">
    <source>
        <dbReference type="SAM" id="MobiDB-lite"/>
    </source>
</evidence>
<evidence type="ECO:0000313" key="4">
    <source>
        <dbReference type="Proteomes" id="UP000646827"/>
    </source>
</evidence>
<dbReference type="GO" id="GO:0019901">
    <property type="term" value="F:protein kinase binding"/>
    <property type="evidence" value="ECO:0007669"/>
    <property type="project" value="InterPro"/>
</dbReference>
<dbReference type="CDD" id="cd20557">
    <property type="entry name" value="CYCLIN_ScPCL1-like"/>
    <property type="match status" value="1"/>
</dbReference>
<keyword evidence="2" id="KW-0472">Membrane</keyword>
<dbReference type="GO" id="GO:0005634">
    <property type="term" value="C:nucleus"/>
    <property type="evidence" value="ECO:0007669"/>
    <property type="project" value="TreeGrafter"/>
</dbReference>
<dbReference type="OrthoDB" id="286814at2759"/>
<keyword evidence="2" id="KW-0812">Transmembrane</keyword>
<dbReference type="AlphaFoldDB" id="A0A8H7RVA1"/>
<sequence>MSKRNSKRSLRKERSERDKMTHHADRSYYGHMVAFQHMLQVAKQNGYHDTSAVIPMELIDFTAIFISSLVNRCSLLPSTAAENLRTNVNFIRKTLARAQISCSSLILCLWYIDHHPNNYHHDWTSRDLFLASVIVADKFLADVTWTNVDWSDFTQQQHSCQDINRLEQRFLRDMRYKLFVPEQAYYDFCNFLEFRLTLAKQQSFILPLSYRDIRVLSQSLLPIYVERLHLTLRPFEAMWLLAKTAASICAMYGMAVLMSYVVYQYAATQIISTVQHLLYQRQLQEQMLVMVADKLTKLATVVVIPSSKSSSLLF</sequence>
<comment type="caution">
    <text evidence="3">The sequence shown here is derived from an EMBL/GenBank/DDBJ whole genome shotgun (WGS) entry which is preliminary data.</text>
</comment>
<accession>A0A8H7RVA1</accession>
<dbReference type="PANTHER" id="PTHR15615:SF108">
    <property type="entry name" value="PROTEIN CNPPD1"/>
    <property type="match status" value="1"/>
</dbReference>
<dbReference type="Proteomes" id="UP000646827">
    <property type="component" value="Unassembled WGS sequence"/>
</dbReference>
<dbReference type="InterPro" id="IPR013922">
    <property type="entry name" value="Cyclin_PHO80-like"/>
</dbReference>
<dbReference type="GO" id="GO:0000307">
    <property type="term" value="C:cyclin-dependent protein kinase holoenzyme complex"/>
    <property type="evidence" value="ECO:0007669"/>
    <property type="project" value="TreeGrafter"/>
</dbReference>
<evidence type="ECO:0000313" key="3">
    <source>
        <dbReference type="EMBL" id="KAG2216852.1"/>
    </source>
</evidence>
<evidence type="ECO:0008006" key="5">
    <source>
        <dbReference type="Google" id="ProtNLM"/>
    </source>
</evidence>
<dbReference type="PANTHER" id="PTHR15615">
    <property type="match status" value="1"/>
</dbReference>
<reference evidence="3 4" key="1">
    <citation type="submission" date="2020-12" db="EMBL/GenBank/DDBJ databases">
        <title>Metabolic potential, ecology and presence of endohyphal bacteria is reflected in genomic diversity of Mucoromycotina.</title>
        <authorList>
            <person name="Muszewska A."/>
            <person name="Okrasinska A."/>
            <person name="Steczkiewicz K."/>
            <person name="Drgas O."/>
            <person name="Orlowska M."/>
            <person name="Perlinska-Lenart U."/>
            <person name="Aleksandrzak-Piekarczyk T."/>
            <person name="Szatraj K."/>
            <person name="Zielenkiewicz U."/>
            <person name="Pilsyk S."/>
            <person name="Malc E."/>
            <person name="Mieczkowski P."/>
            <person name="Kruszewska J.S."/>
            <person name="Biernat P."/>
            <person name="Pawlowska J."/>
        </authorList>
    </citation>
    <scope>NUCLEOTIDE SEQUENCE [LARGE SCALE GENOMIC DNA]</scope>
    <source>
        <strain evidence="3 4">CBS 142.35</strain>
    </source>
</reference>
<dbReference type="InterPro" id="IPR036915">
    <property type="entry name" value="Cyclin-like_sf"/>
</dbReference>
<gene>
    <name evidence="3" type="ORF">INT45_013996</name>
</gene>
<protein>
    <recommendedName>
        <fullName evidence="5">Cyclin N-terminal domain-containing protein</fullName>
    </recommendedName>
</protein>
<feature type="region of interest" description="Disordered" evidence="1">
    <location>
        <begin position="1"/>
        <end position="21"/>
    </location>
</feature>
<organism evidence="3 4">
    <name type="scientific">Circinella minor</name>
    <dbReference type="NCBI Taxonomy" id="1195481"/>
    <lineage>
        <taxon>Eukaryota</taxon>
        <taxon>Fungi</taxon>
        <taxon>Fungi incertae sedis</taxon>
        <taxon>Mucoromycota</taxon>
        <taxon>Mucoromycotina</taxon>
        <taxon>Mucoromycetes</taxon>
        <taxon>Mucorales</taxon>
        <taxon>Lichtheimiaceae</taxon>
        <taxon>Circinella</taxon>
    </lineage>
</organism>
<dbReference type="GO" id="GO:0016538">
    <property type="term" value="F:cyclin-dependent protein serine/threonine kinase regulator activity"/>
    <property type="evidence" value="ECO:0007669"/>
    <property type="project" value="TreeGrafter"/>
</dbReference>
<name>A0A8H7RVA1_9FUNG</name>
<keyword evidence="4" id="KW-1185">Reference proteome</keyword>
<feature type="compositionally biased region" description="Basic residues" evidence="1">
    <location>
        <begin position="1"/>
        <end position="11"/>
    </location>
</feature>
<proteinExistence type="predicted"/>
<dbReference type="Gene3D" id="1.10.472.10">
    <property type="entry name" value="Cyclin-like"/>
    <property type="match status" value="1"/>
</dbReference>
<feature type="compositionally biased region" description="Basic and acidic residues" evidence="1">
    <location>
        <begin position="12"/>
        <end position="21"/>
    </location>
</feature>
<dbReference type="SUPFAM" id="SSF47954">
    <property type="entry name" value="Cyclin-like"/>
    <property type="match status" value="1"/>
</dbReference>
<dbReference type="EMBL" id="JAEPRB010000353">
    <property type="protein sequence ID" value="KAG2216852.1"/>
    <property type="molecule type" value="Genomic_DNA"/>
</dbReference>
<evidence type="ECO:0000256" key="2">
    <source>
        <dbReference type="SAM" id="Phobius"/>
    </source>
</evidence>